<protein>
    <recommendedName>
        <fullName evidence="2">WxL domain-containing protein</fullName>
    </recommendedName>
</protein>
<dbReference type="RefSeq" id="WP_166153449.1">
    <property type="nucleotide sequence ID" value="NZ_JAAOIW010000011.1"/>
</dbReference>
<keyword evidence="1" id="KW-0732">Signal</keyword>
<evidence type="ECO:0000313" key="4">
    <source>
        <dbReference type="Proteomes" id="UP001165962"/>
    </source>
</evidence>
<gene>
    <name evidence="3" type="ORF">G9U52_25290</name>
</gene>
<evidence type="ECO:0000259" key="2">
    <source>
        <dbReference type="Pfam" id="PF13731"/>
    </source>
</evidence>
<evidence type="ECO:0000256" key="1">
    <source>
        <dbReference type="SAM" id="SignalP"/>
    </source>
</evidence>
<dbReference type="InterPro" id="IPR027994">
    <property type="entry name" value="WxL_dom"/>
</dbReference>
<feature type="signal peptide" evidence="1">
    <location>
        <begin position="1"/>
        <end position="24"/>
    </location>
</feature>
<organism evidence="3 4">
    <name type="scientific">Paenibacillus agricola</name>
    <dbReference type="NCBI Taxonomy" id="2716264"/>
    <lineage>
        <taxon>Bacteria</taxon>
        <taxon>Bacillati</taxon>
        <taxon>Bacillota</taxon>
        <taxon>Bacilli</taxon>
        <taxon>Bacillales</taxon>
        <taxon>Paenibacillaceae</taxon>
        <taxon>Paenibacillus</taxon>
    </lineage>
</organism>
<accession>A0ABX0JD08</accession>
<sequence length="218" mass="22310">MKKKIISSLLASIIFAAATTTVFADTTSQISTSFTGGSLSVTPETLVLPAAVISASTVVTTEKNIHPLINDSRGTGGGWSLSIAVSDFESVALPDKTNSAGGSTMTVGFSSGYLDASVWSVYRNADAGQAEDATHGPKKVGDSLVTLGTGPTQMIVADAGYGMGEYQTDINFILRLPKSGKVKTLSAPGTSNYSVGSDVGLLDGSYTATFTYTLGTGI</sequence>
<feature type="domain" description="WxL" evidence="2">
    <location>
        <begin position="60"/>
        <end position="171"/>
    </location>
</feature>
<dbReference type="EMBL" id="JAAOIW010000011">
    <property type="protein sequence ID" value="NHN33136.1"/>
    <property type="molecule type" value="Genomic_DNA"/>
</dbReference>
<keyword evidence="4" id="KW-1185">Reference proteome</keyword>
<dbReference type="Proteomes" id="UP001165962">
    <property type="component" value="Unassembled WGS sequence"/>
</dbReference>
<evidence type="ECO:0000313" key="3">
    <source>
        <dbReference type="EMBL" id="NHN33136.1"/>
    </source>
</evidence>
<reference evidence="3" key="1">
    <citation type="submission" date="2020-03" db="EMBL/GenBank/DDBJ databases">
        <title>Draft sequencing of Paenibacilllus sp. S3N08.</title>
        <authorList>
            <person name="Kim D.-U."/>
        </authorList>
    </citation>
    <scope>NUCLEOTIDE SEQUENCE</scope>
    <source>
        <strain evidence="3">S3N08</strain>
    </source>
</reference>
<comment type="caution">
    <text evidence="3">The sequence shown here is derived from an EMBL/GenBank/DDBJ whole genome shotgun (WGS) entry which is preliminary data.</text>
</comment>
<dbReference type="Pfam" id="PF13731">
    <property type="entry name" value="WxL"/>
    <property type="match status" value="1"/>
</dbReference>
<feature type="chain" id="PRO_5045381755" description="WxL domain-containing protein" evidence="1">
    <location>
        <begin position="25"/>
        <end position="218"/>
    </location>
</feature>
<proteinExistence type="predicted"/>
<name>A0ABX0JD08_9BACL</name>